<protein>
    <submittedName>
        <fullName evidence="4">Nitroreductase</fullName>
    </submittedName>
</protein>
<keyword evidence="2" id="KW-0560">Oxidoreductase</keyword>
<comment type="similarity">
    <text evidence="1">Belongs to the nitroreductase family.</text>
</comment>
<dbReference type="Pfam" id="PF00881">
    <property type="entry name" value="Nitroreductase"/>
    <property type="match status" value="2"/>
</dbReference>
<dbReference type="RefSeq" id="WP_006238820.1">
    <property type="nucleotide sequence ID" value="NZ_JH636049.1"/>
</dbReference>
<feature type="domain" description="Nitroreductase" evidence="3">
    <location>
        <begin position="74"/>
        <end position="157"/>
    </location>
</feature>
<accession>I0V3H1</accession>
<proteinExistence type="inferred from homology"/>
<dbReference type="AlphaFoldDB" id="I0V3H1"/>
<dbReference type="Gene3D" id="3.40.109.10">
    <property type="entry name" value="NADH Oxidase"/>
    <property type="match status" value="1"/>
</dbReference>
<dbReference type="Proteomes" id="UP000004691">
    <property type="component" value="Unassembled WGS sequence"/>
</dbReference>
<keyword evidence="5" id="KW-1185">Reference proteome</keyword>
<name>I0V3H1_9PSEU</name>
<reference evidence="4 5" key="1">
    <citation type="submission" date="2012-01" db="EMBL/GenBank/DDBJ databases">
        <title>Improved High-Quality Draft sequence of Saccharomonospora xinjiangensis XJ-54.</title>
        <authorList>
            <consortium name="US DOE Joint Genome Institute"/>
            <person name="Lucas S."/>
            <person name="Han J."/>
            <person name="Lapidus A."/>
            <person name="Cheng J.-F."/>
            <person name="Goodwin L."/>
            <person name="Pitluck S."/>
            <person name="Peters L."/>
            <person name="Mikhailova N."/>
            <person name="Teshima H."/>
            <person name="Detter J.C."/>
            <person name="Han C."/>
            <person name="Tapia R."/>
            <person name="Land M."/>
            <person name="Hauser L."/>
            <person name="Kyrpides N."/>
            <person name="Ivanova N."/>
            <person name="Pagani I."/>
            <person name="Brambilla E.-M."/>
            <person name="Klenk H.-P."/>
            <person name="Woyke T."/>
        </authorList>
    </citation>
    <scope>NUCLEOTIDE SEQUENCE [LARGE SCALE GENOMIC DNA]</scope>
    <source>
        <strain evidence="4 5">XJ-54</strain>
    </source>
</reference>
<feature type="domain" description="Nitroreductase" evidence="3">
    <location>
        <begin position="16"/>
        <end position="72"/>
    </location>
</feature>
<evidence type="ECO:0000256" key="1">
    <source>
        <dbReference type="ARBA" id="ARBA00007118"/>
    </source>
</evidence>
<evidence type="ECO:0000259" key="3">
    <source>
        <dbReference type="Pfam" id="PF00881"/>
    </source>
</evidence>
<dbReference type="CDD" id="cd02138">
    <property type="entry name" value="TdsD-like"/>
    <property type="match status" value="1"/>
</dbReference>
<dbReference type="STRING" id="882086.SacxiDRAFT_2450"/>
<dbReference type="eggNOG" id="COG0778">
    <property type="taxonomic scope" value="Bacteria"/>
</dbReference>
<dbReference type="InterPro" id="IPR000415">
    <property type="entry name" value="Nitroreductase-like"/>
</dbReference>
<dbReference type="PANTHER" id="PTHR43673:SF10">
    <property type="entry name" value="NADH DEHYDROGENASE_NAD(P)H NITROREDUCTASE XCC3605-RELATED"/>
    <property type="match status" value="1"/>
</dbReference>
<evidence type="ECO:0000313" key="4">
    <source>
        <dbReference type="EMBL" id="EID54674.1"/>
    </source>
</evidence>
<dbReference type="SUPFAM" id="SSF55469">
    <property type="entry name" value="FMN-dependent nitroreductase-like"/>
    <property type="match status" value="1"/>
</dbReference>
<dbReference type="HOGENOM" id="CLU_070764_6_1_11"/>
<dbReference type="EMBL" id="JH636049">
    <property type="protein sequence ID" value="EID54674.1"/>
    <property type="molecule type" value="Genomic_DNA"/>
</dbReference>
<evidence type="ECO:0000256" key="2">
    <source>
        <dbReference type="ARBA" id="ARBA00023002"/>
    </source>
</evidence>
<evidence type="ECO:0000313" key="5">
    <source>
        <dbReference type="Proteomes" id="UP000004691"/>
    </source>
</evidence>
<dbReference type="PANTHER" id="PTHR43673">
    <property type="entry name" value="NAD(P)H NITROREDUCTASE YDGI-RELATED"/>
    <property type="match status" value="1"/>
</dbReference>
<dbReference type="OrthoDB" id="9802510at2"/>
<dbReference type="GO" id="GO:0016491">
    <property type="term" value="F:oxidoreductase activity"/>
    <property type="evidence" value="ECO:0007669"/>
    <property type="project" value="UniProtKB-KW"/>
</dbReference>
<dbReference type="InterPro" id="IPR029479">
    <property type="entry name" value="Nitroreductase"/>
</dbReference>
<organism evidence="4 5">
    <name type="scientific">Saccharomonospora xinjiangensis XJ-54</name>
    <dbReference type="NCBI Taxonomy" id="882086"/>
    <lineage>
        <taxon>Bacteria</taxon>
        <taxon>Bacillati</taxon>
        <taxon>Actinomycetota</taxon>
        <taxon>Actinomycetes</taxon>
        <taxon>Pseudonocardiales</taxon>
        <taxon>Pseudonocardiaceae</taxon>
        <taxon>Saccharomonospora</taxon>
    </lineage>
</organism>
<gene>
    <name evidence="4" type="ORF">SacxiDRAFT_2450</name>
</gene>
<sequence>MSDKRAETSVRIHEIIASRWSPRLLDGEAEVSGEKLRALLEAARWAPSYGNTQPARYVVGQRGDGTYKRVLDSLTESNRAWAHRAGALLLACALTSNDKGTVPYAEYGVGLATENLVLQAVAEGLVARQMAGFDREAARKAFDLPSGVEPLVVIAVGVPAKPDAPGEDGEVERENAPRRRVPLSEFAFKEWGSAAF</sequence>